<evidence type="ECO:0000313" key="3">
    <source>
        <dbReference type="EMBL" id="KMS64940.1"/>
    </source>
</evidence>
<evidence type="ECO:0000256" key="1">
    <source>
        <dbReference type="ARBA" id="ARBA00022448"/>
    </source>
</evidence>
<reference evidence="3 4" key="1">
    <citation type="journal article" date="2014" name="Nature">
        <title>The genome of the recently domesticated crop plant sugar beet (Beta vulgaris).</title>
        <authorList>
            <person name="Dohm J.C."/>
            <person name="Minoche A.E."/>
            <person name="Holtgrawe D."/>
            <person name="Capella-Gutierrez S."/>
            <person name="Zakrzewski F."/>
            <person name="Tafer H."/>
            <person name="Rupp O."/>
            <person name="Sorensen T.R."/>
            <person name="Stracke R."/>
            <person name="Reinhardt R."/>
            <person name="Goesmann A."/>
            <person name="Kraft T."/>
            <person name="Schulz B."/>
            <person name="Stadler P.F."/>
            <person name="Schmidt T."/>
            <person name="Gabaldon T."/>
            <person name="Lehrach H."/>
            <person name="Weisshaar B."/>
            <person name="Himmelbauer H."/>
        </authorList>
    </citation>
    <scope>NUCLEOTIDE SEQUENCE [LARGE SCALE GENOMIC DNA]</scope>
    <source>
        <tissue evidence="3">Taproot</tissue>
    </source>
</reference>
<dbReference type="GO" id="GO:0140359">
    <property type="term" value="F:ABC-type transporter activity"/>
    <property type="evidence" value="ECO:0007669"/>
    <property type="project" value="InterPro"/>
</dbReference>
<sequence>MFAEIQADPSRCLLLTTHQLDEAEAVCDRISIMVNGEIVCLGSAGHLSRKFGNHYQIDLNATAREHVGVIRNWFTNKYPRAVPG</sequence>
<gene>
    <name evidence="3" type="ORF">BVRB_041070</name>
</gene>
<evidence type="ECO:0000313" key="4">
    <source>
        <dbReference type="Proteomes" id="UP000035740"/>
    </source>
</evidence>
<evidence type="ECO:0000256" key="2">
    <source>
        <dbReference type="ARBA" id="ARBA00022737"/>
    </source>
</evidence>
<dbReference type="SUPFAM" id="SSF52540">
    <property type="entry name" value="P-loop containing nucleoside triphosphate hydrolases"/>
    <property type="match status" value="1"/>
</dbReference>
<dbReference type="AlphaFoldDB" id="A0A0J8BGP7"/>
<dbReference type="OrthoDB" id="8061355at2759"/>
<dbReference type="InterPro" id="IPR026082">
    <property type="entry name" value="ABCA"/>
</dbReference>
<proteinExistence type="predicted"/>
<dbReference type="PANTHER" id="PTHR19229">
    <property type="entry name" value="ATP-BINDING CASSETTE TRANSPORTER SUBFAMILY A ABCA"/>
    <property type="match status" value="1"/>
</dbReference>
<dbReference type="Proteomes" id="UP000035740">
    <property type="component" value="Unassembled WGS sequence"/>
</dbReference>
<dbReference type="GO" id="GO:0005319">
    <property type="term" value="F:lipid transporter activity"/>
    <property type="evidence" value="ECO:0007669"/>
    <property type="project" value="TreeGrafter"/>
</dbReference>
<dbReference type="EMBL" id="KQ118134">
    <property type="protein sequence ID" value="KMS64940.1"/>
    <property type="molecule type" value="Genomic_DNA"/>
</dbReference>
<dbReference type="InterPro" id="IPR027417">
    <property type="entry name" value="P-loop_NTPase"/>
</dbReference>
<keyword evidence="1" id="KW-0813">Transport</keyword>
<dbReference type="Gene3D" id="3.40.50.300">
    <property type="entry name" value="P-loop containing nucleotide triphosphate hydrolases"/>
    <property type="match status" value="1"/>
</dbReference>
<dbReference type="GO" id="GO:0016020">
    <property type="term" value="C:membrane"/>
    <property type="evidence" value="ECO:0007669"/>
    <property type="project" value="InterPro"/>
</dbReference>
<organism evidence="3 4">
    <name type="scientific">Beta vulgaris subsp. vulgaris</name>
    <name type="common">Beet</name>
    <dbReference type="NCBI Taxonomy" id="3555"/>
    <lineage>
        <taxon>Eukaryota</taxon>
        <taxon>Viridiplantae</taxon>
        <taxon>Streptophyta</taxon>
        <taxon>Embryophyta</taxon>
        <taxon>Tracheophyta</taxon>
        <taxon>Spermatophyta</taxon>
        <taxon>Magnoliopsida</taxon>
        <taxon>eudicotyledons</taxon>
        <taxon>Gunneridae</taxon>
        <taxon>Pentapetalae</taxon>
        <taxon>Caryophyllales</taxon>
        <taxon>Chenopodiaceae</taxon>
        <taxon>Betoideae</taxon>
        <taxon>Beta</taxon>
    </lineage>
</organism>
<dbReference type="Gramene" id="KMS64940">
    <property type="protein sequence ID" value="KMS64940"/>
    <property type="gene ID" value="BVRB_041070"/>
</dbReference>
<keyword evidence="4" id="KW-1185">Reference proteome</keyword>
<protein>
    <recommendedName>
        <fullName evidence="5">ABC transporter family G domain-containing protein</fullName>
    </recommendedName>
</protein>
<evidence type="ECO:0008006" key="5">
    <source>
        <dbReference type="Google" id="ProtNLM"/>
    </source>
</evidence>
<name>A0A0J8BGP7_BETVV</name>
<dbReference type="PANTHER" id="PTHR19229:SF36">
    <property type="entry name" value="ATP-BINDING CASSETTE SUB-FAMILY A MEMBER 2"/>
    <property type="match status" value="1"/>
</dbReference>
<accession>A0A0J8BGP7</accession>
<keyword evidence="2" id="KW-0677">Repeat</keyword>